<dbReference type="EMBL" id="JBEVYD010000005">
    <property type="protein sequence ID" value="KAL3233086.1"/>
    <property type="molecule type" value="Genomic_DNA"/>
</dbReference>
<evidence type="ECO:0000313" key="2">
    <source>
        <dbReference type="Proteomes" id="UP001623330"/>
    </source>
</evidence>
<dbReference type="PANTHER" id="PTHR12507">
    <property type="entry name" value="REDUCED GROWTH PHENOTYPE 1 RGP1, YEAST -RELATED"/>
    <property type="match status" value="1"/>
</dbReference>
<gene>
    <name evidence="1" type="ORF">RNJ44_05002</name>
</gene>
<proteinExistence type="predicted"/>
<name>A0ABR4NWY6_9SACH</name>
<evidence type="ECO:0000313" key="1">
    <source>
        <dbReference type="EMBL" id="KAL3233086.1"/>
    </source>
</evidence>
<dbReference type="InterPro" id="IPR014848">
    <property type="entry name" value="Rgp1"/>
</dbReference>
<sequence>MHSHRIDTFYTNDNVRIEVIHESNPFFAGEPISVIIRIRHLGSLRERDITEKSLQEINEKINVIRQNCNSNNVSNNNTSDSKWSFKTIFSKKGDNGSTENSIDVNLSEEEKQKLSKLELAREKLIQDLKFNSQVTLLSSYVQVSGKFQFDNSLIDKDSFKSSDSKILGLNYEDPTMKMLNDSSINKFNNYLNSDYENIIAGLKFVARDSNKIINDRNIGMGDSNRENMSAEYEQIPLLLVPQSLVFTEVTLNPGDVKTFLFRSLPLDKQLCPSYMVSDLVSVLYDIELGITSLIDGNLVPLVKKLPITIAPFVTEGGLQASSLLDRQACIQGPGTVREIKTTSSYQRKVSSASGVSFDRRSSVHERRMSINFDHRNSIASMFKEDTSSLTEKMKMKFTSIIEEDQNDFKDIEKAVDSLLKLQFNKDSEASDIEIEEEGKNEEFIVNRKRSDSVRDHIAGLENTPNGQYHAEISVVDGVKMIPQLVNLQKSYQINRNGSPIAKITFSKPFYMTSDDFDILVTLDQNSEQTIRITGISASLESFVLINPKYSVDRSGKVMKPKGKSIAEAHAISFDQFSSIPLKLSPSKTPTNNIAGQFKTDIFEHKWMLLVKFVLKSDFDESNLDQFYEDKKGKLFHSKVNLEGEDFSCHIPVPILTASDDFGGW</sequence>
<dbReference type="Pfam" id="PF08737">
    <property type="entry name" value="Rgp1"/>
    <property type="match status" value="1"/>
</dbReference>
<comment type="caution">
    <text evidence="1">The sequence shown here is derived from an EMBL/GenBank/DDBJ whole genome shotgun (WGS) entry which is preliminary data.</text>
</comment>
<dbReference type="Proteomes" id="UP001623330">
    <property type="component" value="Unassembled WGS sequence"/>
</dbReference>
<reference evidence="1 2" key="1">
    <citation type="submission" date="2024-05" db="EMBL/GenBank/DDBJ databases">
        <title>Long read based assembly of the Candida bracarensis genome reveals expanded adhesin content.</title>
        <authorList>
            <person name="Marcet-Houben M."/>
            <person name="Ksiezopolska E."/>
            <person name="Gabaldon T."/>
        </authorList>
    </citation>
    <scope>NUCLEOTIDE SEQUENCE [LARGE SCALE GENOMIC DNA]</scope>
    <source>
        <strain evidence="1 2">CBM6</strain>
    </source>
</reference>
<accession>A0ABR4NWY6</accession>
<protein>
    <submittedName>
        <fullName evidence="1">Guanine nucleotide exchange factor subunit RGP1</fullName>
    </submittedName>
</protein>
<organism evidence="1 2">
    <name type="scientific">Nakaseomyces bracarensis</name>
    <dbReference type="NCBI Taxonomy" id="273131"/>
    <lineage>
        <taxon>Eukaryota</taxon>
        <taxon>Fungi</taxon>
        <taxon>Dikarya</taxon>
        <taxon>Ascomycota</taxon>
        <taxon>Saccharomycotina</taxon>
        <taxon>Saccharomycetes</taxon>
        <taxon>Saccharomycetales</taxon>
        <taxon>Saccharomycetaceae</taxon>
        <taxon>Nakaseomyces</taxon>
    </lineage>
</organism>
<keyword evidence="2" id="KW-1185">Reference proteome</keyword>